<dbReference type="AlphaFoldDB" id="A0A644YLD9"/>
<organism evidence="1">
    <name type="scientific">bioreactor metagenome</name>
    <dbReference type="NCBI Taxonomy" id="1076179"/>
    <lineage>
        <taxon>unclassified sequences</taxon>
        <taxon>metagenomes</taxon>
        <taxon>ecological metagenomes</taxon>
    </lineage>
</organism>
<name>A0A644YLD9_9ZZZZ</name>
<evidence type="ECO:0000313" key="1">
    <source>
        <dbReference type="EMBL" id="MPM29405.1"/>
    </source>
</evidence>
<gene>
    <name evidence="1" type="ORF">SDC9_75945</name>
</gene>
<accession>A0A644YLD9</accession>
<reference evidence="1" key="1">
    <citation type="submission" date="2019-08" db="EMBL/GenBank/DDBJ databases">
        <authorList>
            <person name="Kucharzyk K."/>
            <person name="Murdoch R.W."/>
            <person name="Higgins S."/>
            <person name="Loffler F."/>
        </authorList>
    </citation>
    <scope>NUCLEOTIDE SEQUENCE</scope>
</reference>
<sequence length="49" mass="5329">MTVEPLFSIPSILSFIVNEFDGNVIVAVQVAPFAQMLTYTTGILCVLIL</sequence>
<proteinExistence type="predicted"/>
<dbReference type="EMBL" id="VSSQ01005502">
    <property type="protein sequence ID" value="MPM29405.1"/>
    <property type="molecule type" value="Genomic_DNA"/>
</dbReference>
<comment type="caution">
    <text evidence="1">The sequence shown here is derived from an EMBL/GenBank/DDBJ whole genome shotgun (WGS) entry which is preliminary data.</text>
</comment>
<protein>
    <submittedName>
        <fullName evidence="1">Uncharacterized protein</fullName>
    </submittedName>
</protein>